<feature type="binding site" evidence="9">
    <location>
        <position position="219"/>
    </location>
    <ligand>
        <name>1-deoxy-D-xylulose 5-phosphate</name>
        <dbReference type="ChEBI" id="CHEBI:57792"/>
    </ligand>
</feature>
<dbReference type="AlphaFoldDB" id="A0A9D9EF04"/>
<feature type="binding site" evidence="9">
    <location>
        <position position="222"/>
    </location>
    <ligand>
        <name>Mn(2+)</name>
        <dbReference type="ChEBI" id="CHEBI:29035"/>
    </ligand>
</feature>
<feature type="binding site" evidence="9">
    <location>
        <position position="218"/>
    </location>
    <ligand>
        <name>1-deoxy-D-xylulose 5-phosphate</name>
        <dbReference type="ChEBI" id="CHEBI:57792"/>
    </ligand>
</feature>
<dbReference type="InterPro" id="IPR003821">
    <property type="entry name" value="DXP_reductoisomerase"/>
</dbReference>
<comment type="similarity">
    <text evidence="2 9">Belongs to the DXR family.</text>
</comment>
<comment type="pathway">
    <text evidence="1 9">Isoprenoid biosynthesis; isopentenyl diphosphate biosynthesis via DXP pathway; isopentenyl diphosphate from 1-deoxy-D-xylulose 5-phosphate: step 1/6.</text>
</comment>
<dbReference type="NCBIfam" id="NF009114">
    <property type="entry name" value="PRK12464.1"/>
    <property type="match status" value="1"/>
</dbReference>
<feature type="binding site" evidence="9">
    <location>
        <position position="14"/>
    </location>
    <ligand>
        <name>NADPH</name>
        <dbReference type="ChEBI" id="CHEBI:57783"/>
    </ligand>
</feature>
<feature type="binding site" evidence="9">
    <location>
        <position position="127"/>
    </location>
    <ligand>
        <name>NADPH</name>
        <dbReference type="ChEBI" id="CHEBI:57783"/>
    </ligand>
</feature>
<dbReference type="Pfam" id="PF02670">
    <property type="entry name" value="DXP_reductoisom"/>
    <property type="match status" value="1"/>
</dbReference>
<sequence length="387" mass="42541">MPQKKKISILGSTGSIGTQTIEVVESHPDLFEVVALCAGRNVELLAEQCRRLKPRYAAIADEESYPLLKNLCKDLPVKLCAGQHAIGDMADTEDCDTVVAAMVGYAGLYPTLRAAKAGKTIALANKESLVVAGELVTSLCKNGNSRLLPVDSEHSAIFQCLQGNSRSEIEKLILTASGGPFRKHSREMLQKVTKEEALRHPNWKMGAKITIDSATMMNKGFEVIEARWLFDTGCDKIDVLVHPQSIVHSMVQFRDGAVLAQMGTPDMKLPIQYALCYPERKANSFKRLDLAEAGKLEFEKPDMEKFRNLALAYAAIDKGGNAPCVLNAANEVAVAAFLQDKISFLQISDIIEKTLQRSSFIAKPAHYSDYVDSDNEARRIAEELTTH</sequence>
<dbReference type="InterPro" id="IPR036291">
    <property type="entry name" value="NAD(P)-bd_dom_sf"/>
</dbReference>
<feature type="binding site" evidence="9">
    <location>
        <position position="222"/>
    </location>
    <ligand>
        <name>1-deoxy-D-xylulose 5-phosphate</name>
        <dbReference type="ChEBI" id="CHEBI:57792"/>
    </ligand>
</feature>
<evidence type="ECO:0000256" key="6">
    <source>
        <dbReference type="ARBA" id="ARBA00023211"/>
    </source>
</evidence>
<evidence type="ECO:0000256" key="2">
    <source>
        <dbReference type="ARBA" id="ARBA00006825"/>
    </source>
</evidence>
<feature type="binding site" evidence="9">
    <location>
        <position position="213"/>
    </location>
    <ligand>
        <name>1-deoxy-D-xylulose 5-phosphate</name>
        <dbReference type="ChEBI" id="CHEBI:57792"/>
    </ligand>
</feature>
<dbReference type="InterPro" id="IPR036169">
    <property type="entry name" value="DXPR_C_sf"/>
</dbReference>
<dbReference type="FunFam" id="3.40.50.720:FF:000045">
    <property type="entry name" value="1-deoxy-D-xylulose 5-phosphate reductoisomerase"/>
    <property type="match status" value="1"/>
</dbReference>
<dbReference type="EMBL" id="JADIMR010000011">
    <property type="protein sequence ID" value="MBO8446293.1"/>
    <property type="molecule type" value="Genomic_DNA"/>
</dbReference>
<evidence type="ECO:0000259" key="10">
    <source>
        <dbReference type="Pfam" id="PF02670"/>
    </source>
</evidence>
<feature type="binding site" evidence="9">
    <location>
        <position position="153"/>
    </location>
    <ligand>
        <name>Mn(2+)</name>
        <dbReference type="ChEBI" id="CHEBI:29035"/>
    </ligand>
</feature>
<dbReference type="EC" id="1.1.1.267" evidence="9"/>
<dbReference type="GO" id="GO:0030604">
    <property type="term" value="F:1-deoxy-D-xylulose-5-phosphate reductoisomerase activity"/>
    <property type="evidence" value="ECO:0007669"/>
    <property type="project" value="UniProtKB-UniRule"/>
</dbReference>
<keyword evidence="5 9" id="KW-0560">Oxidoreductase</keyword>
<evidence type="ECO:0000256" key="1">
    <source>
        <dbReference type="ARBA" id="ARBA00005094"/>
    </source>
</evidence>
<feature type="binding site" evidence="9">
    <location>
        <position position="151"/>
    </location>
    <ligand>
        <name>Mn(2+)</name>
        <dbReference type="ChEBI" id="CHEBI:29035"/>
    </ligand>
</feature>
<keyword evidence="4 9" id="KW-0521">NADP</keyword>
<proteinExistence type="inferred from homology"/>
<keyword evidence="9" id="KW-0460">Magnesium</keyword>
<feature type="binding site" evidence="9">
    <location>
        <position position="177"/>
    </location>
    <ligand>
        <name>1-deoxy-D-xylulose 5-phosphate</name>
        <dbReference type="ChEBI" id="CHEBI:57792"/>
    </ligand>
</feature>
<comment type="cofactor">
    <cofactor evidence="9">
        <name>Mg(2+)</name>
        <dbReference type="ChEBI" id="CHEBI:18420"/>
    </cofactor>
    <cofactor evidence="9">
        <name>Mn(2+)</name>
        <dbReference type="ChEBI" id="CHEBI:29035"/>
    </cofactor>
</comment>
<evidence type="ECO:0000256" key="9">
    <source>
        <dbReference type="HAMAP-Rule" id="MF_00183"/>
    </source>
</evidence>
<feature type="domain" description="1-deoxy-D-xylulose 5-phosphate reductoisomerase N-terminal" evidence="10">
    <location>
        <begin position="7"/>
        <end position="133"/>
    </location>
</feature>
<feature type="domain" description="1-deoxy-D-xylulose 5-phosphate reductoisomerase C-terminal" evidence="11">
    <location>
        <begin position="147"/>
        <end position="230"/>
    </location>
</feature>
<dbReference type="InterPro" id="IPR013644">
    <property type="entry name" value="DXP_reductoisomerase_C"/>
</dbReference>
<dbReference type="NCBIfam" id="TIGR00243">
    <property type="entry name" value="Dxr"/>
    <property type="match status" value="1"/>
</dbReference>
<evidence type="ECO:0000256" key="8">
    <source>
        <dbReference type="ARBA" id="ARBA00048543"/>
    </source>
</evidence>
<feature type="binding site" evidence="9">
    <location>
        <position position="206"/>
    </location>
    <ligand>
        <name>NADPH</name>
        <dbReference type="ChEBI" id="CHEBI:57783"/>
    </ligand>
</feature>
<dbReference type="SUPFAM" id="SSF69055">
    <property type="entry name" value="1-deoxy-D-xylulose-5-phosphate reductoisomerase, C-terminal domain"/>
    <property type="match status" value="1"/>
</dbReference>
<keyword evidence="3 9" id="KW-0479">Metal-binding</keyword>
<reference evidence="13" key="2">
    <citation type="journal article" date="2021" name="PeerJ">
        <title>Extensive microbial diversity within the chicken gut microbiome revealed by metagenomics and culture.</title>
        <authorList>
            <person name="Gilroy R."/>
            <person name="Ravi A."/>
            <person name="Getino M."/>
            <person name="Pursley I."/>
            <person name="Horton D.L."/>
            <person name="Alikhan N.F."/>
            <person name="Baker D."/>
            <person name="Gharbi K."/>
            <person name="Hall N."/>
            <person name="Watson M."/>
            <person name="Adriaenssens E.M."/>
            <person name="Foster-Nyarko E."/>
            <person name="Jarju S."/>
            <person name="Secka A."/>
            <person name="Antonio M."/>
            <person name="Oren A."/>
            <person name="Chaudhuri R.R."/>
            <person name="La Ragione R."/>
            <person name="Hildebrand F."/>
            <person name="Pallen M.J."/>
        </authorList>
    </citation>
    <scope>NUCLEOTIDE SEQUENCE</scope>
    <source>
        <strain evidence="13">D3-1215</strain>
    </source>
</reference>
<dbReference type="GO" id="GO:0070402">
    <property type="term" value="F:NADPH binding"/>
    <property type="evidence" value="ECO:0007669"/>
    <property type="project" value="InterPro"/>
</dbReference>
<feature type="binding site" evidence="9">
    <location>
        <position position="15"/>
    </location>
    <ligand>
        <name>NADPH</name>
        <dbReference type="ChEBI" id="CHEBI:57783"/>
    </ligand>
</feature>
<dbReference type="GO" id="GO:0030145">
    <property type="term" value="F:manganese ion binding"/>
    <property type="evidence" value="ECO:0007669"/>
    <property type="project" value="TreeGrafter"/>
</dbReference>
<dbReference type="Gene3D" id="3.40.50.720">
    <property type="entry name" value="NAD(P)-binding Rossmann-like Domain"/>
    <property type="match status" value="1"/>
</dbReference>
<feature type="binding site" evidence="9">
    <location>
        <position position="125"/>
    </location>
    <ligand>
        <name>NADPH</name>
        <dbReference type="ChEBI" id="CHEBI:57783"/>
    </ligand>
</feature>
<dbReference type="Pfam" id="PF13288">
    <property type="entry name" value="DXPR_C"/>
    <property type="match status" value="1"/>
</dbReference>
<protein>
    <recommendedName>
        <fullName evidence="9">1-deoxy-D-xylulose 5-phosphate reductoisomerase</fullName>
        <shortName evidence="9">DXP reductoisomerase</shortName>
        <ecNumber evidence="9">1.1.1.267</ecNumber>
    </recommendedName>
    <alternativeName>
        <fullName evidence="9">1-deoxyxylulose-5-phosphate reductoisomerase</fullName>
    </alternativeName>
    <alternativeName>
        <fullName evidence="9">2-C-methyl-D-erythritol 4-phosphate synthase</fullName>
    </alternativeName>
</protein>
<dbReference type="GO" id="GO:0051484">
    <property type="term" value="P:isopentenyl diphosphate biosynthetic process, methylerythritol 4-phosphate pathway involved in terpenoid biosynthetic process"/>
    <property type="evidence" value="ECO:0007669"/>
    <property type="project" value="UniProtKB-ARBA"/>
</dbReference>
<comment type="function">
    <text evidence="9">Catalyzes the NADPH-dependent rearrangement and reduction of 1-deoxy-D-xylulose-5-phosphate (DXP) to 2-C-methyl-D-erythritol 4-phosphate (MEP).</text>
</comment>
<keyword evidence="7 9" id="KW-0414">Isoprene biosynthesis</keyword>
<dbReference type="InterPro" id="IPR013512">
    <property type="entry name" value="DXP_reductoisomerase_N"/>
</dbReference>
<evidence type="ECO:0000256" key="3">
    <source>
        <dbReference type="ARBA" id="ARBA00022723"/>
    </source>
</evidence>
<comment type="caution">
    <text evidence="13">The sequence shown here is derived from an EMBL/GenBank/DDBJ whole genome shotgun (WGS) entry which is preliminary data.</text>
</comment>
<evidence type="ECO:0000256" key="7">
    <source>
        <dbReference type="ARBA" id="ARBA00023229"/>
    </source>
</evidence>
<dbReference type="PIRSF" id="PIRSF006205">
    <property type="entry name" value="Dxp_reductismrs"/>
    <property type="match status" value="1"/>
</dbReference>
<gene>
    <name evidence="9" type="primary">dxr</name>
    <name evidence="13" type="ORF">IAC32_00900</name>
</gene>
<evidence type="ECO:0000313" key="13">
    <source>
        <dbReference type="EMBL" id="MBO8446293.1"/>
    </source>
</evidence>
<name>A0A9D9EF04_9BACT</name>
<feature type="binding site" evidence="9">
    <location>
        <position position="39"/>
    </location>
    <ligand>
        <name>NADPH</name>
        <dbReference type="ChEBI" id="CHEBI:57783"/>
    </ligand>
</feature>
<accession>A0A9D9EF04</accession>
<organism evidence="13 14">
    <name type="scientific">Candidatus Enterocola intestinipullorum</name>
    <dbReference type="NCBI Taxonomy" id="2840783"/>
    <lineage>
        <taxon>Bacteria</taxon>
        <taxon>Pseudomonadati</taxon>
        <taxon>Bacteroidota</taxon>
        <taxon>Bacteroidia</taxon>
        <taxon>Bacteroidales</taxon>
        <taxon>Candidatus Enterocola</taxon>
    </lineage>
</organism>
<dbReference type="PANTHER" id="PTHR30525:SF0">
    <property type="entry name" value="1-DEOXY-D-XYLULOSE 5-PHOSPHATE REDUCTOISOMERASE, CHLOROPLASTIC"/>
    <property type="match status" value="1"/>
</dbReference>
<evidence type="ECO:0000259" key="11">
    <source>
        <dbReference type="Pfam" id="PF08436"/>
    </source>
</evidence>
<feature type="binding site" evidence="9">
    <location>
        <position position="153"/>
    </location>
    <ligand>
        <name>1-deoxy-D-xylulose 5-phosphate</name>
        <dbReference type="ChEBI" id="CHEBI:57792"/>
    </ligand>
</feature>
<dbReference type="InterPro" id="IPR026877">
    <property type="entry name" value="DXPR_C"/>
</dbReference>
<dbReference type="Gene3D" id="1.10.1740.10">
    <property type="match status" value="1"/>
</dbReference>
<evidence type="ECO:0000259" key="12">
    <source>
        <dbReference type="Pfam" id="PF13288"/>
    </source>
</evidence>
<evidence type="ECO:0000256" key="5">
    <source>
        <dbReference type="ARBA" id="ARBA00023002"/>
    </source>
</evidence>
<reference evidence="13" key="1">
    <citation type="submission" date="2020-10" db="EMBL/GenBank/DDBJ databases">
        <authorList>
            <person name="Gilroy R."/>
        </authorList>
    </citation>
    <scope>NUCLEOTIDE SEQUENCE</scope>
    <source>
        <strain evidence="13">D3-1215</strain>
    </source>
</reference>
<feature type="binding site" evidence="9">
    <location>
        <position position="126"/>
    </location>
    <ligand>
        <name>1-deoxy-D-xylulose 5-phosphate</name>
        <dbReference type="ChEBI" id="CHEBI:57792"/>
    </ligand>
</feature>
<feature type="binding site" evidence="9">
    <location>
        <position position="41"/>
    </location>
    <ligand>
        <name>NADPH</name>
        <dbReference type="ChEBI" id="CHEBI:57783"/>
    </ligand>
</feature>
<dbReference type="PANTHER" id="PTHR30525">
    <property type="entry name" value="1-DEOXY-D-XYLULOSE 5-PHOSPHATE REDUCTOISOMERASE"/>
    <property type="match status" value="1"/>
</dbReference>
<dbReference type="Proteomes" id="UP000823637">
    <property type="component" value="Unassembled WGS sequence"/>
</dbReference>
<dbReference type="SUPFAM" id="SSF51735">
    <property type="entry name" value="NAD(P)-binding Rossmann-fold domains"/>
    <property type="match status" value="1"/>
</dbReference>
<feature type="binding site" evidence="9">
    <location>
        <position position="40"/>
    </location>
    <ligand>
        <name>NADPH</name>
        <dbReference type="ChEBI" id="CHEBI:57783"/>
    </ligand>
</feature>
<dbReference type="Pfam" id="PF08436">
    <property type="entry name" value="DXP_redisom_C"/>
    <property type="match status" value="1"/>
</dbReference>
<dbReference type="HAMAP" id="MF_00183">
    <property type="entry name" value="DXP_reductoisom"/>
    <property type="match status" value="1"/>
</dbReference>
<feature type="binding site" evidence="9">
    <location>
        <position position="16"/>
    </location>
    <ligand>
        <name>NADPH</name>
        <dbReference type="ChEBI" id="CHEBI:57783"/>
    </ligand>
</feature>
<feature type="binding site" evidence="9">
    <location>
        <position position="200"/>
    </location>
    <ligand>
        <name>1-deoxy-D-xylulose 5-phosphate</name>
        <dbReference type="ChEBI" id="CHEBI:57792"/>
    </ligand>
</feature>
<keyword evidence="6 9" id="KW-0464">Manganese</keyword>
<dbReference type="SUPFAM" id="SSF55347">
    <property type="entry name" value="Glyceraldehyde-3-phosphate dehydrogenase-like, C-terminal domain"/>
    <property type="match status" value="1"/>
</dbReference>
<feature type="domain" description="DXP reductoisomerase C-terminal" evidence="12">
    <location>
        <begin position="262"/>
        <end position="379"/>
    </location>
</feature>
<feature type="binding site" evidence="9">
    <location>
        <position position="13"/>
    </location>
    <ligand>
        <name>NADPH</name>
        <dbReference type="ChEBI" id="CHEBI:57783"/>
    </ligand>
</feature>
<comment type="catalytic activity">
    <reaction evidence="8">
        <text>2-C-methyl-D-erythritol 4-phosphate + NADP(+) = 1-deoxy-D-xylulose 5-phosphate + NADPH + H(+)</text>
        <dbReference type="Rhea" id="RHEA:13717"/>
        <dbReference type="ChEBI" id="CHEBI:15378"/>
        <dbReference type="ChEBI" id="CHEBI:57783"/>
        <dbReference type="ChEBI" id="CHEBI:57792"/>
        <dbReference type="ChEBI" id="CHEBI:58262"/>
        <dbReference type="ChEBI" id="CHEBI:58349"/>
        <dbReference type="EC" id="1.1.1.267"/>
    </reaction>
    <physiologicalReaction direction="right-to-left" evidence="8">
        <dbReference type="Rhea" id="RHEA:13719"/>
    </physiologicalReaction>
</comment>
<evidence type="ECO:0000256" key="4">
    <source>
        <dbReference type="ARBA" id="ARBA00022857"/>
    </source>
</evidence>
<evidence type="ECO:0000313" key="14">
    <source>
        <dbReference type="Proteomes" id="UP000823637"/>
    </source>
</evidence>
<feature type="binding site" evidence="9">
    <location>
        <position position="152"/>
    </location>
    <ligand>
        <name>1-deoxy-D-xylulose 5-phosphate</name>
        <dbReference type="ChEBI" id="CHEBI:57792"/>
    </ligand>
</feature>